<accession>A0A5C5WMP4</accession>
<dbReference type="CDD" id="cd02947">
    <property type="entry name" value="TRX_family"/>
    <property type="match status" value="1"/>
</dbReference>
<reference evidence="2 3" key="1">
    <citation type="submission" date="2019-02" db="EMBL/GenBank/DDBJ databases">
        <title>Deep-cultivation of Planctomycetes and their phenomic and genomic characterization uncovers novel biology.</title>
        <authorList>
            <person name="Wiegand S."/>
            <person name="Jogler M."/>
            <person name="Boedeker C."/>
            <person name="Pinto D."/>
            <person name="Vollmers J."/>
            <person name="Rivas-Marin E."/>
            <person name="Kohn T."/>
            <person name="Peeters S.H."/>
            <person name="Heuer A."/>
            <person name="Rast P."/>
            <person name="Oberbeckmann S."/>
            <person name="Bunk B."/>
            <person name="Jeske O."/>
            <person name="Meyerdierks A."/>
            <person name="Storesund J.E."/>
            <person name="Kallscheuer N."/>
            <person name="Luecker S."/>
            <person name="Lage O.M."/>
            <person name="Pohl T."/>
            <person name="Merkel B.J."/>
            <person name="Hornburger P."/>
            <person name="Mueller R.-W."/>
            <person name="Bruemmer F."/>
            <person name="Labrenz M."/>
            <person name="Spormann A.M."/>
            <person name="Op Den Camp H."/>
            <person name="Overmann J."/>
            <person name="Amann R."/>
            <person name="Jetten M.S.M."/>
            <person name="Mascher T."/>
            <person name="Medema M.H."/>
            <person name="Devos D.P."/>
            <person name="Kaster A.-K."/>
            <person name="Ovreas L."/>
            <person name="Rohde M."/>
            <person name="Galperin M.Y."/>
            <person name="Jogler C."/>
        </authorList>
    </citation>
    <scope>NUCLEOTIDE SEQUENCE [LARGE SCALE GENOMIC DNA]</scope>
    <source>
        <strain evidence="2 3">KOR42</strain>
    </source>
</reference>
<dbReference type="InterPro" id="IPR036249">
    <property type="entry name" value="Thioredoxin-like_sf"/>
</dbReference>
<dbReference type="OrthoDB" id="215495at2"/>
<evidence type="ECO:0000313" key="2">
    <source>
        <dbReference type="EMBL" id="TWT52096.1"/>
    </source>
</evidence>
<dbReference type="Pfam" id="PF00085">
    <property type="entry name" value="Thioredoxin"/>
    <property type="match status" value="1"/>
</dbReference>
<evidence type="ECO:0000259" key="1">
    <source>
        <dbReference type="Pfam" id="PF00085"/>
    </source>
</evidence>
<protein>
    <submittedName>
        <fullName evidence="2">Thioredoxin</fullName>
    </submittedName>
</protein>
<name>A0A5C5WMP4_9PLAN</name>
<dbReference type="EMBL" id="SIHI01000008">
    <property type="protein sequence ID" value="TWT52096.1"/>
    <property type="molecule type" value="Genomic_DNA"/>
</dbReference>
<evidence type="ECO:0000313" key="3">
    <source>
        <dbReference type="Proteomes" id="UP000317243"/>
    </source>
</evidence>
<proteinExistence type="predicted"/>
<dbReference type="SUPFAM" id="SSF52833">
    <property type="entry name" value="Thioredoxin-like"/>
    <property type="match status" value="1"/>
</dbReference>
<organism evidence="2 3">
    <name type="scientific">Thalassoglobus neptunius</name>
    <dbReference type="NCBI Taxonomy" id="1938619"/>
    <lineage>
        <taxon>Bacteria</taxon>
        <taxon>Pseudomonadati</taxon>
        <taxon>Planctomycetota</taxon>
        <taxon>Planctomycetia</taxon>
        <taxon>Planctomycetales</taxon>
        <taxon>Planctomycetaceae</taxon>
        <taxon>Thalassoglobus</taxon>
    </lineage>
</organism>
<dbReference type="Gene3D" id="3.40.30.10">
    <property type="entry name" value="Glutaredoxin"/>
    <property type="match status" value="1"/>
</dbReference>
<comment type="caution">
    <text evidence="2">The sequence shown here is derived from an EMBL/GenBank/DDBJ whole genome shotgun (WGS) entry which is preliminary data.</text>
</comment>
<dbReference type="AlphaFoldDB" id="A0A5C5WMP4"/>
<feature type="domain" description="Thioredoxin" evidence="1">
    <location>
        <begin position="35"/>
        <end position="65"/>
    </location>
</feature>
<dbReference type="Proteomes" id="UP000317243">
    <property type="component" value="Unassembled WGS sequence"/>
</dbReference>
<gene>
    <name evidence="2" type="ORF">KOR42_31930</name>
</gene>
<keyword evidence="3" id="KW-1185">Reference proteome</keyword>
<sequence length="81" mass="9051">MNTVKPLLGIAGFLLALAFIPLRNAMMSPPDDYWFQARVVDQDEPVLVKFGADWCPPCVAMDPETCPAEIALFREAARRQN</sequence>
<dbReference type="InterPro" id="IPR013766">
    <property type="entry name" value="Thioredoxin_domain"/>
</dbReference>